<comment type="caution">
    <text evidence="2">The sequence shown here is derived from an EMBL/GenBank/DDBJ whole genome shotgun (WGS) entry which is preliminary data.</text>
</comment>
<evidence type="ECO:0000259" key="1">
    <source>
        <dbReference type="Pfam" id="PF01882"/>
    </source>
</evidence>
<dbReference type="AlphaFoldDB" id="A0A840BXM0"/>
<dbReference type="Proteomes" id="UP000577362">
    <property type="component" value="Unassembled WGS sequence"/>
</dbReference>
<feature type="domain" description="DUF58" evidence="1">
    <location>
        <begin position="62"/>
        <end position="263"/>
    </location>
</feature>
<protein>
    <submittedName>
        <fullName evidence="2">Uncharacterized protein (DUF58 family)</fullName>
    </submittedName>
</protein>
<dbReference type="PANTHER" id="PTHR33608:SF6">
    <property type="entry name" value="BLL2464 PROTEIN"/>
    <property type="match status" value="1"/>
</dbReference>
<dbReference type="InterPro" id="IPR002881">
    <property type="entry name" value="DUF58"/>
</dbReference>
<name>A0A840BXM0_9HYPH</name>
<dbReference type="Pfam" id="PF01882">
    <property type="entry name" value="DUF58"/>
    <property type="match status" value="1"/>
</dbReference>
<accession>A0A840BXM0</accession>
<reference evidence="2 3" key="1">
    <citation type="submission" date="2020-08" db="EMBL/GenBank/DDBJ databases">
        <title>Genomic Encyclopedia of Type Strains, Phase IV (KMG-IV): sequencing the most valuable type-strain genomes for metagenomic binning, comparative biology and taxonomic classification.</title>
        <authorList>
            <person name="Goeker M."/>
        </authorList>
    </citation>
    <scope>NUCLEOTIDE SEQUENCE [LARGE SCALE GENOMIC DNA]</scope>
    <source>
        <strain evidence="2 3">DSM 103737</strain>
    </source>
</reference>
<proteinExistence type="predicted"/>
<gene>
    <name evidence="2" type="ORF">GGR16_003129</name>
</gene>
<dbReference type="PANTHER" id="PTHR33608">
    <property type="entry name" value="BLL2464 PROTEIN"/>
    <property type="match status" value="1"/>
</dbReference>
<dbReference type="RefSeq" id="WP_019400317.1">
    <property type="nucleotide sequence ID" value="NZ_JACIEN010000003.1"/>
</dbReference>
<dbReference type="EMBL" id="JACIEN010000003">
    <property type="protein sequence ID" value="MBB4018095.1"/>
    <property type="molecule type" value="Genomic_DNA"/>
</dbReference>
<evidence type="ECO:0000313" key="3">
    <source>
        <dbReference type="Proteomes" id="UP000577362"/>
    </source>
</evidence>
<sequence length="313" mass="33976">MARVHTLSEAERSPGVPHALAAHELTARLPHLVLEARRVAASVSHGIHGRRRAGPGESFWQFRPFMSGESASRVDWRRSARDGRLYVREREWEAAHSIYLWADRSASMGFISSLAAQSKVERALVLTLALSETLVDAGERVGLMGLVPPRASRNIVERFAELMAKDTTGHGADLPAAEALPPLSEAVLVSDFLVEPPAFDAVVGQLAARGARGHAIMIIDPVEETFPFTGQAELEDPEAGLRLRIGDAALWGEDYRRRIAIHRDAIGAALKRRGWTLTLHHTDRPASEAALRVLTQLSAARGGRSGLIAARGG</sequence>
<keyword evidence="3" id="KW-1185">Reference proteome</keyword>
<evidence type="ECO:0000313" key="2">
    <source>
        <dbReference type="EMBL" id="MBB4018095.1"/>
    </source>
</evidence>
<organism evidence="2 3">
    <name type="scientific">Chelatococcus caeni</name>
    <dbReference type="NCBI Taxonomy" id="1348468"/>
    <lineage>
        <taxon>Bacteria</taxon>
        <taxon>Pseudomonadati</taxon>
        <taxon>Pseudomonadota</taxon>
        <taxon>Alphaproteobacteria</taxon>
        <taxon>Hyphomicrobiales</taxon>
        <taxon>Chelatococcaceae</taxon>
        <taxon>Chelatococcus</taxon>
    </lineage>
</organism>